<evidence type="ECO:0000259" key="2">
    <source>
        <dbReference type="Pfam" id="PF20231"/>
    </source>
</evidence>
<reference evidence="3" key="1">
    <citation type="journal article" date="2012" name="Nature">
        <title>The oyster genome reveals stress adaptation and complexity of shell formation.</title>
        <authorList>
            <person name="Zhang G."/>
            <person name="Fang X."/>
            <person name="Guo X."/>
            <person name="Li L."/>
            <person name="Luo R."/>
            <person name="Xu F."/>
            <person name="Yang P."/>
            <person name="Zhang L."/>
            <person name="Wang X."/>
            <person name="Qi H."/>
            <person name="Xiong Z."/>
            <person name="Que H."/>
            <person name="Xie Y."/>
            <person name="Holland P.W."/>
            <person name="Paps J."/>
            <person name="Zhu Y."/>
            <person name="Wu F."/>
            <person name="Chen Y."/>
            <person name="Wang J."/>
            <person name="Peng C."/>
            <person name="Meng J."/>
            <person name="Yang L."/>
            <person name="Liu J."/>
            <person name="Wen B."/>
            <person name="Zhang N."/>
            <person name="Huang Z."/>
            <person name="Zhu Q."/>
            <person name="Feng Y."/>
            <person name="Mount A."/>
            <person name="Hedgecock D."/>
            <person name="Xu Z."/>
            <person name="Liu Y."/>
            <person name="Domazet-Loso T."/>
            <person name="Du Y."/>
            <person name="Sun X."/>
            <person name="Zhang S."/>
            <person name="Liu B."/>
            <person name="Cheng P."/>
            <person name="Jiang X."/>
            <person name="Li J."/>
            <person name="Fan D."/>
            <person name="Wang W."/>
            <person name="Fu W."/>
            <person name="Wang T."/>
            <person name="Wang B."/>
            <person name="Zhang J."/>
            <person name="Peng Z."/>
            <person name="Li Y."/>
            <person name="Li N."/>
            <person name="Wang J."/>
            <person name="Chen M."/>
            <person name="He Y."/>
            <person name="Tan F."/>
            <person name="Song X."/>
            <person name="Zheng Q."/>
            <person name="Huang R."/>
            <person name="Yang H."/>
            <person name="Du X."/>
            <person name="Chen L."/>
            <person name="Yang M."/>
            <person name="Gaffney P.M."/>
            <person name="Wang S."/>
            <person name="Luo L."/>
            <person name="She Z."/>
            <person name="Ming Y."/>
            <person name="Huang W."/>
            <person name="Zhang S."/>
            <person name="Huang B."/>
            <person name="Zhang Y."/>
            <person name="Qu T."/>
            <person name="Ni P."/>
            <person name="Miao G."/>
            <person name="Wang J."/>
            <person name="Wang Q."/>
            <person name="Steinberg C.E."/>
            <person name="Wang H."/>
            <person name="Li N."/>
            <person name="Qian L."/>
            <person name="Zhang G."/>
            <person name="Li Y."/>
            <person name="Yang H."/>
            <person name="Liu X."/>
            <person name="Wang J."/>
            <person name="Yin Y."/>
            <person name="Wang J."/>
        </authorList>
    </citation>
    <scope>NUCLEOTIDE SEQUENCE [LARGE SCALE GENOMIC DNA]</scope>
    <source>
        <strain evidence="3">05x7-T-G4-1.051#20</strain>
    </source>
</reference>
<dbReference type="InParanoid" id="K1R7P2"/>
<evidence type="ECO:0000313" key="3">
    <source>
        <dbReference type="EMBL" id="EKC39609.1"/>
    </source>
</evidence>
<dbReference type="AlphaFoldDB" id="K1R7P2"/>
<dbReference type="InterPro" id="IPR046496">
    <property type="entry name" value="DUF6589"/>
</dbReference>
<dbReference type="Pfam" id="PF20231">
    <property type="entry name" value="DUF6589"/>
    <property type="match status" value="1"/>
</dbReference>
<proteinExistence type="predicted"/>
<protein>
    <recommendedName>
        <fullName evidence="2">DUF6589 domain-containing protein</fullName>
    </recommendedName>
</protein>
<gene>
    <name evidence="3" type="ORF">CGI_10018601</name>
</gene>
<dbReference type="EMBL" id="JH818387">
    <property type="protein sequence ID" value="EKC39609.1"/>
    <property type="molecule type" value="Genomic_DNA"/>
</dbReference>
<feature type="domain" description="DUF6589" evidence="2">
    <location>
        <begin position="399"/>
        <end position="565"/>
    </location>
</feature>
<accession>K1R7P2</accession>
<dbReference type="HOGENOM" id="CLU_417529_0_0_1"/>
<name>K1R7P2_MAGGI</name>
<sequence>MAAPSKETQTPKKTYSLCNMCIICGFSFIQTIKDSFGKEITKKYFDRKLKLTEERKKIISDAIGVDTYDVGNDTGVCQKCFRSVEKLSKLEKESTELKDKLKRSTQGVKENCFLSLPSPKRADMCKTKRMLRSPGLQLPTKKLTPLLPITCIQPICIQTFEDITKAEQPKAAVSVRRSLTTSFTEILHGEVEITISYPSGKRTALIVNEAHQKICKAIFKSDKVEKTVLDVLTISNPDEVVAAAANIVNVESKELCKRNSGSLLQKKDHASLMSFTWDKFHKELEIRAPNLLKVDIQRLAKLGLCVSPGSVHNKLASWIDKLDEEIICLREEWAKGGQVKYQLVGDNWDKNIIPAFRTSQQKTLSLHLFNVVVVVDRIIPTFTRIGNEGDRKTDVPGDKEIFIPSIEEQSILMDELVFLFATSVIQNVPQMKAEFLSIYPVHLHHRYTAQAGEKTKQYPLGLFDTNETKTADMIQLLRDLQSRYVPFQNDEIVESVFFGGDRLTDERVQCAQQSVLNGDTASSRLEGFISKIEDFHRLMNFLEAICRLTYSAESAGDRGTAAYFRNLNLDTAVDMADGHRSVRSAKYELPIYVKTNKTKYAIGSIHLISLTEGILDEEEKERLIANRRRANARQPSSDRLDWQSSKNSRAAPPFKCA</sequence>
<organism evidence="3">
    <name type="scientific">Magallana gigas</name>
    <name type="common">Pacific oyster</name>
    <name type="synonym">Crassostrea gigas</name>
    <dbReference type="NCBI Taxonomy" id="29159"/>
    <lineage>
        <taxon>Eukaryota</taxon>
        <taxon>Metazoa</taxon>
        <taxon>Spiralia</taxon>
        <taxon>Lophotrochozoa</taxon>
        <taxon>Mollusca</taxon>
        <taxon>Bivalvia</taxon>
        <taxon>Autobranchia</taxon>
        <taxon>Pteriomorphia</taxon>
        <taxon>Ostreida</taxon>
        <taxon>Ostreoidea</taxon>
        <taxon>Ostreidae</taxon>
        <taxon>Magallana</taxon>
    </lineage>
</organism>
<evidence type="ECO:0000256" key="1">
    <source>
        <dbReference type="SAM" id="MobiDB-lite"/>
    </source>
</evidence>
<feature type="region of interest" description="Disordered" evidence="1">
    <location>
        <begin position="626"/>
        <end position="657"/>
    </location>
</feature>